<keyword evidence="1 3" id="KW-0853">WD repeat</keyword>
<accession>A0AAN8JUX8</accession>
<comment type="caution">
    <text evidence="6">The sequence shown here is derived from an EMBL/GenBank/DDBJ whole genome shotgun (WGS) entry which is preliminary data.</text>
</comment>
<gene>
    <name evidence="6" type="ORF">SNE40_010761</name>
</gene>
<dbReference type="InterPro" id="IPR001680">
    <property type="entry name" value="WD40_rpt"/>
</dbReference>
<dbReference type="InterPro" id="IPR015943">
    <property type="entry name" value="WD40/YVTN_repeat-like_dom_sf"/>
</dbReference>
<feature type="compositionally biased region" description="Basic residues" evidence="5">
    <location>
        <begin position="1"/>
        <end position="11"/>
    </location>
</feature>
<keyword evidence="4" id="KW-0175">Coiled coil</keyword>
<dbReference type="GO" id="GO:0080008">
    <property type="term" value="C:Cul4-RING E3 ubiquitin ligase complex"/>
    <property type="evidence" value="ECO:0007669"/>
    <property type="project" value="TreeGrafter"/>
</dbReference>
<evidence type="ECO:0000256" key="1">
    <source>
        <dbReference type="ARBA" id="ARBA00022574"/>
    </source>
</evidence>
<feature type="region of interest" description="Disordered" evidence="5">
    <location>
        <begin position="1"/>
        <end position="194"/>
    </location>
</feature>
<evidence type="ECO:0000313" key="6">
    <source>
        <dbReference type="EMBL" id="KAK6183246.1"/>
    </source>
</evidence>
<dbReference type="AlphaFoldDB" id="A0AAN8JUX8"/>
<feature type="compositionally biased region" description="Basic residues" evidence="5">
    <location>
        <begin position="164"/>
        <end position="174"/>
    </location>
</feature>
<proteinExistence type="predicted"/>
<dbReference type="PANTHER" id="PTHR44472">
    <property type="entry name" value="DDB1- AND CUL4-ASSOCIATED FACTOR 4-RELATED"/>
    <property type="match status" value="1"/>
</dbReference>
<feature type="compositionally biased region" description="Polar residues" evidence="5">
    <location>
        <begin position="23"/>
        <end position="38"/>
    </location>
</feature>
<evidence type="ECO:0000313" key="7">
    <source>
        <dbReference type="Proteomes" id="UP001347796"/>
    </source>
</evidence>
<feature type="compositionally biased region" description="Basic and acidic residues" evidence="5">
    <location>
        <begin position="142"/>
        <end position="155"/>
    </location>
</feature>
<feature type="coiled-coil region" evidence="4">
    <location>
        <begin position="216"/>
        <end position="250"/>
    </location>
</feature>
<dbReference type="Proteomes" id="UP001347796">
    <property type="component" value="Unassembled WGS sequence"/>
</dbReference>
<evidence type="ECO:0000256" key="4">
    <source>
        <dbReference type="SAM" id="Coils"/>
    </source>
</evidence>
<dbReference type="PANTHER" id="PTHR44472:SF1">
    <property type="entry name" value="DDB1 AND CUL4 ASSOCIATED FACTOR 4"/>
    <property type="match status" value="1"/>
</dbReference>
<dbReference type="Gene3D" id="2.130.10.10">
    <property type="entry name" value="YVTN repeat-like/Quinoprotein amine dehydrogenase"/>
    <property type="match status" value="1"/>
</dbReference>
<dbReference type="InterPro" id="IPR036322">
    <property type="entry name" value="WD40_repeat_dom_sf"/>
</dbReference>
<keyword evidence="7" id="KW-1185">Reference proteome</keyword>
<dbReference type="InterPro" id="IPR052254">
    <property type="entry name" value="CUL4-DDB1_E3_ligase_receptor"/>
</dbReference>
<organism evidence="6 7">
    <name type="scientific">Patella caerulea</name>
    <name type="common">Rayed Mediterranean limpet</name>
    <dbReference type="NCBI Taxonomy" id="87958"/>
    <lineage>
        <taxon>Eukaryota</taxon>
        <taxon>Metazoa</taxon>
        <taxon>Spiralia</taxon>
        <taxon>Lophotrochozoa</taxon>
        <taxon>Mollusca</taxon>
        <taxon>Gastropoda</taxon>
        <taxon>Patellogastropoda</taxon>
        <taxon>Patelloidea</taxon>
        <taxon>Patellidae</taxon>
        <taxon>Patella</taxon>
    </lineage>
</organism>
<dbReference type="EMBL" id="JAZGQO010000007">
    <property type="protein sequence ID" value="KAK6183246.1"/>
    <property type="molecule type" value="Genomic_DNA"/>
</dbReference>
<name>A0AAN8JUX8_PATCE</name>
<evidence type="ECO:0000256" key="5">
    <source>
        <dbReference type="SAM" id="MobiDB-lite"/>
    </source>
</evidence>
<evidence type="ECO:0000256" key="2">
    <source>
        <dbReference type="ARBA" id="ARBA00022737"/>
    </source>
</evidence>
<keyword evidence="2" id="KW-0677">Repeat</keyword>
<reference evidence="6 7" key="1">
    <citation type="submission" date="2024-01" db="EMBL/GenBank/DDBJ databases">
        <title>The genome of the rayed Mediterranean limpet Patella caerulea (Linnaeus, 1758).</title>
        <authorList>
            <person name="Anh-Thu Weber A."/>
            <person name="Halstead-Nussloch G."/>
        </authorList>
    </citation>
    <scope>NUCLEOTIDE SEQUENCE [LARGE SCALE GENOMIC DNA]</scope>
    <source>
        <strain evidence="6">AATW-2023a</strain>
        <tissue evidence="6">Whole specimen</tissue>
    </source>
</reference>
<dbReference type="SUPFAM" id="SSF50978">
    <property type="entry name" value="WD40 repeat-like"/>
    <property type="match status" value="1"/>
</dbReference>
<protein>
    <submittedName>
        <fullName evidence="6">Uncharacterized protein</fullName>
    </submittedName>
</protein>
<sequence>MGRKKPRRKKESKSPNRPSRSSTNLDSEPTTSKINEGCNTAGVRSYRNTSTSGGRSDLEASTSGRKSVWDRSTSCGRSNHDNSTSGRRSGRENSTSGRKSGCYASTSGGRSNRDTSTSGIRSGCGSKDDNQSTNQSKHNKRSNYERKRSESREYQEQESNPSQKRSRRRRRKNWRTQADVETPTSASTSNTDTSTDQCDIPGFYYDSIKKRYYKILENSNIQMAITKESIAKAEAEQKRLKDIKKLKEKNIKQSDEVIYGLIDLLFKSRQGDISHQKFKTTFIKNHATNLSLTDSIRVFHNPVHGHECLEHMLKMISSPNSDKLLCLWTVKDTIVQQLHLVEVEEKPRTNNKHSLSVELGKRHVIHSWHKITNVCWAPFQKFPGRKNILYTTNCHHTGQALVYIRDLDVAVSDDIALFDFRVGSQATWTCAWNKQTEKFSVGAEKTCLLIDVATRRLWELNTLNSDPLAQTFSSNNLLYNGTRKGQILSHDLRSSSTRPIRCMSHKSSISHLLLSYDENSIYASDFTGQLRVWDTRKNAVVMEYRGLYNEYKRIPFHIDESNTILYGAGQDGYTKIWCVRTGKMLLNLPPPCSVSLDTIPALQFSTRWANKPGNSGLLMGLGDKIYMYSNS</sequence>
<dbReference type="PROSITE" id="PS50082">
    <property type="entry name" value="WD_REPEATS_2"/>
    <property type="match status" value="1"/>
</dbReference>
<evidence type="ECO:0000256" key="3">
    <source>
        <dbReference type="PROSITE-ProRule" id="PRU00221"/>
    </source>
</evidence>
<feature type="compositionally biased region" description="Low complexity" evidence="5">
    <location>
        <begin position="182"/>
        <end position="194"/>
    </location>
</feature>
<dbReference type="Pfam" id="PF23761">
    <property type="entry name" value="Beta-prop_DCAF4"/>
    <property type="match status" value="1"/>
</dbReference>
<feature type="compositionally biased region" description="Polar residues" evidence="5">
    <location>
        <begin position="46"/>
        <end position="120"/>
    </location>
</feature>
<feature type="repeat" description="WD" evidence="3">
    <location>
        <begin position="502"/>
        <end position="543"/>
    </location>
</feature>